<comment type="similarity">
    <text evidence="1">Belongs to the SRR1 family.</text>
</comment>
<dbReference type="InterPro" id="IPR040044">
    <property type="entry name" value="SRR1L"/>
</dbReference>
<dbReference type="CDD" id="cd20271">
    <property type="entry name" value="Complex1_LYR_FMC1"/>
    <property type="match status" value="1"/>
</dbReference>
<evidence type="ECO:0000256" key="1">
    <source>
        <dbReference type="ARBA" id="ARBA00009856"/>
    </source>
</evidence>
<name>A0AAW2HIT5_9NEOP</name>
<comment type="caution">
    <text evidence="3">The sequence shown here is derived from an EMBL/GenBank/DDBJ whole genome shotgun (WGS) entry which is preliminary data.</text>
</comment>
<dbReference type="AlphaFoldDB" id="A0AAW2HIT5"/>
<evidence type="ECO:0000259" key="2">
    <source>
        <dbReference type="Pfam" id="PF07985"/>
    </source>
</evidence>
<dbReference type="GO" id="GO:0005737">
    <property type="term" value="C:cytoplasm"/>
    <property type="evidence" value="ECO:0007669"/>
    <property type="project" value="TreeGrafter"/>
</dbReference>
<dbReference type="PANTHER" id="PTHR28626">
    <property type="entry name" value="SRR1-LIKE PROTEIN"/>
    <property type="match status" value="1"/>
</dbReference>
<dbReference type="PANTHER" id="PTHR28626:SF3">
    <property type="entry name" value="SRR1-LIKE PROTEIN"/>
    <property type="match status" value="1"/>
</dbReference>
<dbReference type="Pfam" id="PF07985">
    <property type="entry name" value="SRR1"/>
    <property type="match status" value="1"/>
</dbReference>
<proteinExistence type="inferred from homology"/>
<dbReference type="EMBL" id="JARGDH010000004">
    <property type="protein sequence ID" value="KAL0269776.1"/>
    <property type="molecule type" value="Genomic_DNA"/>
</dbReference>
<reference evidence="3" key="1">
    <citation type="journal article" date="2024" name="Gigascience">
        <title>Chromosome-level genome of the poultry shaft louse Menopon gallinae provides insight into the host-switching and adaptive evolution of parasitic lice.</title>
        <authorList>
            <person name="Xu Y."/>
            <person name="Ma L."/>
            <person name="Liu S."/>
            <person name="Liang Y."/>
            <person name="Liu Q."/>
            <person name="He Z."/>
            <person name="Tian L."/>
            <person name="Duan Y."/>
            <person name="Cai W."/>
            <person name="Li H."/>
            <person name="Song F."/>
        </authorList>
    </citation>
    <scope>NUCLEOTIDE SEQUENCE</scope>
    <source>
        <strain evidence="3">Cailab_2023a</strain>
    </source>
</reference>
<organism evidence="3">
    <name type="scientific">Menopon gallinae</name>
    <name type="common">poultry shaft louse</name>
    <dbReference type="NCBI Taxonomy" id="328185"/>
    <lineage>
        <taxon>Eukaryota</taxon>
        <taxon>Metazoa</taxon>
        <taxon>Ecdysozoa</taxon>
        <taxon>Arthropoda</taxon>
        <taxon>Hexapoda</taxon>
        <taxon>Insecta</taxon>
        <taxon>Pterygota</taxon>
        <taxon>Neoptera</taxon>
        <taxon>Paraneoptera</taxon>
        <taxon>Psocodea</taxon>
        <taxon>Troctomorpha</taxon>
        <taxon>Phthiraptera</taxon>
        <taxon>Amblycera</taxon>
        <taxon>Menoponidae</taxon>
        <taxon>Menopon</taxon>
    </lineage>
</organism>
<sequence>MLFYAREDMHDEFTLVKSKSRRRKHLKNSLPTVYPQLQGDSFDVVKLHRKLNDILVQLREENFTACLANDLKSVLQALDKTGIDHILCYGLGKFSDSAASLHQLALLVHLQELFGSVRVEVFDPVFSQSEGTFLENLNFVVIQNNEEGKHVIDDGKVTLAFLPHCPKQLVNNFLWANWNPRLRNCIIISNSFSKIVESNTKKTLSDSANYILKLFDHCEEILVKDSYDHPNVFNDTSIHYFRKCEELLSESPEMSNNTLKVIRNLLSELRWNHSSNASRKSSLVKYIMAQSRKYQVTDEQLCKAKDEMEFLASTYLCYLKSLRQFQEIHQRYRGKGERSVRETAEMVGFKLPHDAK</sequence>
<accession>A0AAW2HIT5</accession>
<feature type="domain" description="SRR1-like" evidence="2">
    <location>
        <begin position="75"/>
        <end position="240"/>
    </location>
</feature>
<gene>
    <name evidence="3" type="ORF">PYX00_007396</name>
</gene>
<protein>
    <recommendedName>
        <fullName evidence="2">SRR1-like domain-containing protein</fullName>
    </recommendedName>
</protein>
<evidence type="ECO:0000313" key="3">
    <source>
        <dbReference type="EMBL" id="KAL0269776.1"/>
    </source>
</evidence>
<dbReference type="GO" id="GO:0005634">
    <property type="term" value="C:nucleus"/>
    <property type="evidence" value="ECO:0007669"/>
    <property type="project" value="TreeGrafter"/>
</dbReference>
<dbReference type="InterPro" id="IPR012942">
    <property type="entry name" value="SRR1-like"/>
</dbReference>